<keyword evidence="1" id="KW-0732">Signal</keyword>
<dbReference type="OrthoDB" id="7283718at2"/>
<comment type="caution">
    <text evidence="2">The sequence shown here is derived from an EMBL/GenBank/DDBJ whole genome shotgun (WGS) entry which is preliminary data.</text>
</comment>
<accession>A0A1V2H6A0</accession>
<feature type="chain" id="PRO_5010703713" evidence="1">
    <location>
        <begin position="27"/>
        <end position="131"/>
    </location>
</feature>
<dbReference type="AlphaFoldDB" id="A0A1V2H6A0"/>
<dbReference type="RefSeq" id="WP_076956425.1">
    <property type="nucleotide sequence ID" value="NZ_MLCO01000040.1"/>
</dbReference>
<feature type="signal peptide" evidence="1">
    <location>
        <begin position="1"/>
        <end position="26"/>
    </location>
</feature>
<gene>
    <name evidence="2" type="ORF">BKE38_05720</name>
</gene>
<organism evidence="2 3">
    <name type="scientific">Teichococcus deserti</name>
    <dbReference type="NCBI Taxonomy" id="1817963"/>
    <lineage>
        <taxon>Bacteria</taxon>
        <taxon>Pseudomonadati</taxon>
        <taxon>Pseudomonadota</taxon>
        <taxon>Alphaproteobacteria</taxon>
        <taxon>Acetobacterales</taxon>
        <taxon>Roseomonadaceae</taxon>
        <taxon>Roseomonas</taxon>
    </lineage>
</organism>
<evidence type="ECO:0000256" key="1">
    <source>
        <dbReference type="SAM" id="SignalP"/>
    </source>
</evidence>
<reference evidence="2 3" key="1">
    <citation type="submission" date="2016-10" db="EMBL/GenBank/DDBJ databases">
        <title>Draft Genome sequence of Roseomonas sp. strain M3.</title>
        <authorList>
            <person name="Subhash Y."/>
            <person name="Lee S."/>
        </authorList>
    </citation>
    <scope>NUCLEOTIDE SEQUENCE [LARGE SCALE GENOMIC DNA]</scope>
    <source>
        <strain evidence="2 3">M3</strain>
    </source>
</reference>
<sequence>MIQSRYFGMALLAGLLALGAAPAAQAQDDAGYSLRAAFGGAVPFARKDSYVVANLAGQKGGKVAVASTLPLSSLRNPIFDARPQYVLGGDIALGRFGPGALSLDGQIAAGADKVPDEPRPLLGLARLRLVF</sequence>
<protein>
    <submittedName>
        <fullName evidence="2">Uncharacterized protein</fullName>
    </submittedName>
</protein>
<dbReference type="Proteomes" id="UP000188879">
    <property type="component" value="Unassembled WGS sequence"/>
</dbReference>
<dbReference type="EMBL" id="MLCO01000040">
    <property type="protein sequence ID" value="ONG56534.1"/>
    <property type="molecule type" value="Genomic_DNA"/>
</dbReference>
<proteinExistence type="predicted"/>
<name>A0A1V2H6A0_9PROT</name>
<evidence type="ECO:0000313" key="3">
    <source>
        <dbReference type="Proteomes" id="UP000188879"/>
    </source>
</evidence>
<evidence type="ECO:0000313" key="2">
    <source>
        <dbReference type="EMBL" id="ONG56534.1"/>
    </source>
</evidence>
<keyword evidence="3" id="KW-1185">Reference proteome</keyword>